<comment type="catalytic activity">
    <reaction evidence="1 14 15 16">
        <text>Endonucleolytic cleavage to 5'-phosphomonoester.</text>
        <dbReference type="EC" id="3.1.26.4"/>
    </reaction>
</comment>
<evidence type="ECO:0000256" key="8">
    <source>
        <dbReference type="ARBA" id="ARBA00022490"/>
    </source>
</evidence>
<dbReference type="PANTHER" id="PTHR10954:SF18">
    <property type="entry name" value="RIBONUCLEASE HII"/>
    <property type="match status" value="1"/>
</dbReference>
<evidence type="ECO:0000256" key="5">
    <source>
        <dbReference type="ARBA" id="ARBA00007383"/>
    </source>
</evidence>
<evidence type="ECO:0000256" key="2">
    <source>
        <dbReference type="ARBA" id="ARBA00001946"/>
    </source>
</evidence>
<keyword evidence="10 14" id="KW-0479">Metal-binding</keyword>
<dbReference type="PROSITE" id="PS51975">
    <property type="entry name" value="RNASE_H_2"/>
    <property type="match status" value="1"/>
</dbReference>
<dbReference type="EMBL" id="AESD01000371">
    <property type="protein sequence ID" value="EHJ12815.1"/>
    <property type="molecule type" value="Genomic_DNA"/>
</dbReference>
<evidence type="ECO:0000313" key="19">
    <source>
        <dbReference type="Proteomes" id="UP000003477"/>
    </source>
</evidence>
<reference evidence="18 19" key="1">
    <citation type="journal article" date="2011" name="Front. Microbiol.">
        <title>Two Strains of Crocosphaera watsonii with Highly Conserved Genomes are Distinguished by Strain-Specific Features.</title>
        <authorList>
            <person name="Bench S.R."/>
            <person name="Ilikchyan I.N."/>
            <person name="Tripp H.J."/>
            <person name="Zehr J.P."/>
        </authorList>
    </citation>
    <scope>NUCLEOTIDE SEQUENCE [LARGE SCALE GENOMIC DNA]</scope>
    <source>
        <strain evidence="18 19">WH 0003</strain>
    </source>
</reference>
<dbReference type="GO" id="GO:0030145">
    <property type="term" value="F:manganese ion binding"/>
    <property type="evidence" value="ECO:0007669"/>
    <property type="project" value="UniProtKB-UniRule"/>
</dbReference>
<dbReference type="RefSeq" id="WP_007303331.1">
    <property type="nucleotide sequence ID" value="NZ_AESD01000371.1"/>
</dbReference>
<comment type="similarity">
    <text evidence="5 14 16">Belongs to the RNase HII family.</text>
</comment>
<sequence>MSAQLFSDSQILIAGVDEVGRGCLFGPVVAAAVVFEKAAISQLPEIGVKDSKQLSAKRREILATEIKNRAISYYISYASAREIDRLNILNASLLAMQRSVTKLSVTPELCLVDGNKKIPNITIPQETIIGGDRTSPIIAAASILAKVWRDKLIIRLATKYPHYDLENNKGYGTKKHRLALQEYAPCFHHRHSFKLK</sequence>
<comment type="function">
    <text evidence="3 14 16">Endonuclease that specifically degrades the RNA of RNA-DNA hybrids.</text>
</comment>
<evidence type="ECO:0000256" key="9">
    <source>
        <dbReference type="ARBA" id="ARBA00022722"/>
    </source>
</evidence>
<keyword evidence="8 14" id="KW-0963">Cytoplasm</keyword>
<dbReference type="GeneID" id="88766159"/>
<dbReference type="InterPro" id="IPR036397">
    <property type="entry name" value="RNaseH_sf"/>
</dbReference>
<dbReference type="NCBIfam" id="NF010537">
    <property type="entry name" value="PRK13925.1"/>
    <property type="match status" value="1"/>
</dbReference>
<dbReference type="InterPro" id="IPR001352">
    <property type="entry name" value="RNase_HII/HIII"/>
</dbReference>
<name>G5J4S4_CROWT</name>
<keyword evidence="9 14" id="KW-0540">Nuclease</keyword>
<keyword evidence="12 14" id="KW-0378">Hydrolase</keyword>
<keyword evidence="13 14" id="KW-0464">Manganese</keyword>
<comment type="cofactor">
    <cofactor evidence="2">
        <name>Mg(2+)</name>
        <dbReference type="ChEBI" id="CHEBI:18420"/>
    </cofactor>
</comment>
<evidence type="ECO:0000256" key="16">
    <source>
        <dbReference type="RuleBase" id="RU003515"/>
    </source>
</evidence>
<dbReference type="EC" id="3.1.26.4" evidence="6 14"/>
<dbReference type="NCBIfam" id="NF000595">
    <property type="entry name" value="PRK00015.1-3"/>
    <property type="match status" value="1"/>
</dbReference>
<dbReference type="AlphaFoldDB" id="G5J4S4"/>
<evidence type="ECO:0000256" key="10">
    <source>
        <dbReference type="ARBA" id="ARBA00022723"/>
    </source>
</evidence>
<evidence type="ECO:0000256" key="6">
    <source>
        <dbReference type="ARBA" id="ARBA00012180"/>
    </source>
</evidence>
<evidence type="ECO:0000256" key="12">
    <source>
        <dbReference type="ARBA" id="ARBA00022801"/>
    </source>
</evidence>
<dbReference type="GO" id="GO:0006298">
    <property type="term" value="P:mismatch repair"/>
    <property type="evidence" value="ECO:0007669"/>
    <property type="project" value="TreeGrafter"/>
</dbReference>
<dbReference type="GO" id="GO:0043137">
    <property type="term" value="P:DNA replication, removal of RNA primer"/>
    <property type="evidence" value="ECO:0007669"/>
    <property type="project" value="TreeGrafter"/>
</dbReference>
<dbReference type="HAMAP" id="MF_00052_B">
    <property type="entry name" value="RNase_HII_B"/>
    <property type="match status" value="1"/>
</dbReference>
<dbReference type="Gene3D" id="3.30.420.10">
    <property type="entry name" value="Ribonuclease H-like superfamily/Ribonuclease H"/>
    <property type="match status" value="1"/>
</dbReference>
<feature type="binding site" evidence="14 15">
    <location>
        <position position="113"/>
    </location>
    <ligand>
        <name>a divalent metal cation</name>
        <dbReference type="ChEBI" id="CHEBI:60240"/>
    </ligand>
</feature>
<dbReference type="InterPro" id="IPR012337">
    <property type="entry name" value="RNaseH-like_sf"/>
</dbReference>
<dbReference type="GO" id="GO:0004523">
    <property type="term" value="F:RNA-DNA hybrid ribonuclease activity"/>
    <property type="evidence" value="ECO:0007669"/>
    <property type="project" value="UniProtKB-UniRule"/>
</dbReference>
<keyword evidence="11 14" id="KW-0255">Endonuclease</keyword>
<feature type="domain" description="RNase H type-2" evidence="17">
    <location>
        <begin position="11"/>
        <end position="196"/>
    </location>
</feature>
<evidence type="ECO:0000313" key="18">
    <source>
        <dbReference type="EMBL" id="EHJ12815.1"/>
    </source>
</evidence>
<gene>
    <name evidence="14" type="primary">rnhB</name>
    <name evidence="18" type="ORF">CWATWH0003_2491</name>
</gene>
<evidence type="ECO:0000256" key="3">
    <source>
        <dbReference type="ARBA" id="ARBA00004065"/>
    </source>
</evidence>
<dbReference type="PANTHER" id="PTHR10954">
    <property type="entry name" value="RIBONUCLEASE H2 SUBUNIT A"/>
    <property type="match status" value="1"/>
</dbReference>
<proteinExistence type="inferred from homology"/>
<evidence type="ECO:0000256" key="11">
    <source>
        <dbReference type="ARBA" id="ARBA00022759"/>
    </source>
</evidence>
<feature type="binding site" evidence="14 15">
    <location>
        <position position="17"/>
    </location>
    <ligand>
        <name>a divalent metal cation</name>
        <dbReference type="ChEBI" id="CHEBI:60240"/>
    </ligand>
</feature>
<evidence type="ECO:0000259" key="17">
    <source>
        <dbReference type="PROSITE" id="PS51975"/>
    </source>
</evidence>
<feature type="binding site" evidence="14 15">
    <location>
        <position position="18"/>
    </location>
    <ligand>
        <name>a divalent metal cation</name>
        <dbReference type="ChEBI" id="CHEBI:60240"/>
    </ligand>
</feature>
<accession>G5J4S4</accession>
<dbReference type="PATRIC" id="fig|423471.3.peg.2344"/>
<comment type="subcellular location">
    <subcellularLocation>
        <location evidence="4 14">Cytoplasm</location>
    </subcellularLocation>
</comment>
<dbReference type="InterPro" id="IPR024567">
    <property type="entry name" value="RNase_HII/HIII_dom"/>
</dbReference>
<evidence type="ECO:0000256" key="1">
    <source>
        <dbReference type="ARBA" id="ARBA00000077"/>
    </source>
</evidence>
<dbReference type="Pfam" id="PF01351">
    <property type="entry name" value="RNase_HII"/>
    <property type="match status" value="1"/>
</dbReference>
<dbReference type="GO" id="GO:0032299">
    <property type="term" value="C:ribonuclease H2 complex"/>
    <property type="evidence" value="ECO:0007669"/>
    <property type="project" value="TreeGrafter"/>
</dbReference>
<dbReference type="Proteomes" id="UP000003477">
    <property type="component" value="Unassembled WGS sequence"/>
</dbReference>
<evidence type="ECO:0000256" key="7">
    <source>
        <dbReference type="ARBA" id="ARBA00019179"/>
    </source>
</evidence>
<evidence type="ECO:0000256" key="13">
    <source>
        <dbReference type="ARBA" id="ARBA00023211"/>
    </source>
</evidence>
<protein>
    <recommendedName>
        <fullName evidence="7 14">Ribonuclease HII</fullName>
        <shortName evidence="14">RNase HII</shortName>
        <ecNumber evidence="6 14">3.1.26.4</ecNumber>
    </recommendedName>
</protein>
<dbReference type="GO" id="GO:0003723">
    <property type="term" value="F:RNA binding"/>
    <property type="evidence" value="ECO:0007669"/>
    <property type="project" value="UniProtKB-UniRule"/>
</dbReference>
<evidence type="ECO:0000256" key="15">
    <source>
        <dbReference type="PROSITE-ProRule" id="PRU01319"/>
    </source>
</evidence>
<evidence type="ECO:0000256" key="4">
    <source>
        <dbReference type="ARBA" id="ARBA00004496"/>
    </source>
</evidence>
<dbReference type="InterPro" id="IPR022898">
    <property type="entry name" value="RNase_HII"/>
</dbReference>
<comment type="caution">
    <text evidence="18">The sequence shown here is derived from an EMBL/GenBank/DDBJ whole genome shotgun (WGS) entry which is preliminary data.</text>
</comment>
<dbReference type="GO" id="GO:0005737">
    <property type="term" value="C:cytoplasm"/>
    <property type="evidence" value="ECO:0007669"/>
    <property type="project" value="UniProtKB-SubCell"/>
</dbReference>
<dbReference type="CDD" id="cd07182">
    <property type="entry name" value="RNase_HII_bacteria_HII_like"/>
    <property type="match status" value="1"/>
</dbReference>
<evidence type="ECO:0000256" key="14">
    <source>
        <dbReference type="HAMAP-Rule" id="MF_00052"/>
    </source>
</evidence>
<dbReference type="SUPFAM" id="SSF53098">
    <property type="entry name" value="Ribonuclease H-like"/>
    <property type="match status" value="1"/>
</dbReference>
<comment type="cofactor">
    <cofactor evidence="14 15">
        <name>Mn(2+)</name>
        <dbReference type="ChEBI" id="CHEBI:29035"/>
    </cofactor>
    <cofactor evidence="14 15">
        <name>Mg(2+)</name>
        <dbReference type="ChEBI" id="CHEBI:18420"/>
    </cofactor>
    <text evidence="14 15">Manganese or magnesium. Binds 1 divalent metal ion per monomer in the absence of substrate. May bind a second metal ion after substrate binding.</text>
</comment>
<organism evidence="18 19">
    <name type="scientific">Crocosphaera watsonii WH 0003</name>
    <dbReference type="NCBI Taxonomy" id="423471"/>
    <lineage>
        <taxon>Bacteria</taxon>
        <taxon>Bacillati</taxon>
        <taxon>Cyanobacteriota</taxon>
        <taxon>Cyanophyceae</taxon>
        <taxon>Oscillatoriophycideae</taxon>
        <taxon>Chroococcales</taxon>
        <taxon>Aphanothecaceae</taxon>
        <taxon>Crocosphaera</taxon>
    </lineage>
</organism>